<keyword evidence="1" id="KW-1133">Transmembrane helix</keyword>
<sequence length="209" mass="22697">MAIDDITRSSLRQTGRILVSFLPLFVFLAIAWGHSLLRLRIGLYAGAALLLVMALGRLSRGAMMWAMAAFFAVAIVLGLWLENVWVVRHMGMLPGTALLTAAMVLGRPFVQDYARADVPAEQQETAGFVRSCYVLSSFWASVFLLMVVNAVAAFSSGLGRLFHLAVQLALLVVATAYTAAYTARARHRRAAAGFTGEEEAAPRRQEHGA</sequence>
<feature type="transmembrane region" description="Helical" evidence="1">
    <location>
        <begin position="65"/>
        <end position="86"/>
    </location>
</feature>
<evidence type="ECO:0000313" key="3">
    <source>
        <dbReference type="Proteomes" id="UP001501358"/>
    </source>
</evidence>
<dbReference type="EMBL" id="BAAATA010000008">
    <property type="protein sequence ID" value="GAA2482747.1"/>
    <property type="molecule type" value="Genomic_DNA"/>
</dbReference>
<feature type="transmembrane region" description="Helical" evidence="1">
    <location>
        <begin position="41"/>
        <end position="58"/>
    </location>
</feature>
<feature type="transmembrane region" description="Helical" evidence="1">
    <location>
        <begin position="92"/>
        <end position="110"/>
    </location>
</feature>
<proteinExistence type="predicted"/>
<keyword evidence="3" id="KW-1185">Reference proteome</keyword>
<feature type="transmembrane region" description="Helical" evidence="1">
    <location>
        <begin position="131"/>
        <end position="155"/>
    </location>
</feature>
<accession>A0ABN3LGU7</accession>
<evidence type="ECO:0008006" key="4">
    <source>
        <dbReference type="Google" id="ProtNLM"/>
    </source>
</evidence>
<dbReference type="RefSeq" id="WP_344382674.1">
    <property type="nucleotide sequence ID" value="NZ_BAAATA010000008.1"/>
</dbReference>
<evidence type="ECO:0000256" key="1">
    <source>
        <dbReference type="SAM" id="Phobius"/>
    </source>
</evidence>
<organism evidence="2 3">
    <name type="scientific">Streptomyces thermolineatus</name>
    <dbReference type="NCBI Taxonomy" id="44033"/>
    <lineage>
        <taxon>Bacteria</taxon>
        <taxon>Bacillati</taxon>
        <taxon>Actinomycetota</taxon>
        <taxon>Actinomycetes</taxon>
        <taxon>Kitasatosporales</taxon>
        <taxon>Streptomycetaceae</taxon>
        <taxon>Streptomyces</taxon>
    </lineage>
</organism>
<gene>
    <name evidence="2" type="ORF">GCM10010406_18780</name>
</gene>
<name>A0ABN3LGU7_9ACTN</name>
<keyword evidence="1" id="KW-0812">Transmembrane</keyword>
<dbReference type="Proteomes" id="UP001501358">
    <property type="component" value="Unassembled WGS sequence"/>
</dbReference>
<reference evidence="2 3" key="1">
    <citation type="journal article" date="2019" name="Int. J. Syst. Evol. Microbiol.">
        <title>The Global Catalogue of Microorganisms (GCM) 10K type strain sequencing project: providing services to taxonomists for standard genome sequencing and annotation.</title>
        <authorList>
            <consortium name="The Broad Institute Genomics Platform"/>
            <consortium name="The Broad Institute Genome Sequencing Center for Infectious Disease"/>
            <person name="Wu L."/>
            <person name="Ma J."/>
        </authorList>
    </citation>
    <scope>NUCLEOTIDE SEQUENCE [LARGE SCALE GENOMIC DNA]</scope>
    <source>
        <strain evidence="2 3">JCM 6307</strain>
    </source>
</reference>
<feature type="transmembrane region" description="Helical" evidence="1">
    <location>
        <begin position="17"/>
        <end position="35"/>
    </location>
</feature>
<comment type="caution">
    <text evidence="2">The sequence shown here is derived from an EMBL/GenBank/DDBJ whole genome shotgun (WGS) entry which is preliminary data.</text>
</comment>
<evidence type="ECO:0000313" key="2">
    <source>
        <dbReference type="EMBL" id="GAA2482747.1"/>
    </source>
</evidence>
<keyword evidence="1" id="KW-0472">Membrane</keyword>
<feature type="transmembrane region" description="Helical" evidence="1">
    <location>
        <begin position="161"/>
        <end position="180"/>
    </location>
</feature>
<protein>
    <recommendedName>
        <fullName evidence="4">Transmembrane protein</fullName>
    </recommendedName>
</protein>